<name>A0A7C3HWN4_9SPIR</name>
<dbReference type="Gene3D" id="3.40.1550.10">
    <property type="entry name" value="CheC-like"/>
    <property type="match status" value="1"/>
</dbReference>
<dbReference type="PANTHER" id="PTHR39452">
    <property type="entry name" value="CHEY-P PHOSPHATASE CHEX"/>
    <property type="match status" value="1"/>
</dbReference>
<sequence>MNVKYINPFIIASQNVFRDFIKTEVKPGKPEIFNPESGTYDWDISGIIGLAGEVIGLVVISFPKVVALKILSKMLGRPITIIDADVTDIIGELVNIIAGNAKQGLEEFKVAISLPSIIEGKKHKLSGISGVPMIVIPLESEFGRIDLIVSFKNLDI</sequence>
<evidence type="ECO:0000256" key="1">
    <source>
        <dbReference type="ARBA" id="ARBA00022500"/>
    </source>
</evidence>
<dbReference type="SUPFAM" id="SSF103039">
    <property type="entry name" value="CheC-like"/>
    <property type="match status" value="1"/>
</dbReference>
<dbReference type="InterPro" id="IPR028051">
    <property type="entry name" value="CheX-like_dom"/>
</dbReference>
<dbReference type="InterPro" id="IPR038756">
    <property type="entry name" value="CheX-like"/>
</dbReference>
<evidence type="ECO:0000313" key="3">
    <source>
        <dbReference type="EMBL" id="HFH28879.1"/>
    </source>
</evidence>
<evidence type="ECO:0000259" key="2">
    <source>
        <dbReference type="Pfam" id="PF13690"/>
    </source>
</evidence>
<proteinExistence type="predicted"/>
<gene>
    <name evidence="3" type="ORF">ENS59_05120</name>
</gene>
<keyword evidence="1" id="KW-0145">Chemotaxis</keyword>
<dbReference type="CDD" id="cd17906">
    <property type="entry name" value="CheX"/>
    <property type="match status" value="1"/>
</dbReference>
<dbReference type="EMBL" id="DSVL01000155">
    <property type="protein sequence ID" value="HFH28879.1"/>
    <property type="molecule type" value="Genomic_DNA"/>
</dbReference>
<accession>A0A7C3HWN4</accession>
<dbReference type="PANTHER" id="PTHR39452:SF1">
    <property type="entry name" value="CHEY-P PHOSPHATASE CHEX"/>
    <property type="match status" value="1"/>
</dbReference>
<protein>
    <submittedName>
        <fullName evidence="3">Chemotaxis protein CheX</fullName>
    </submittedName>
</protein>
<organism evidence="3">
    <name type="scientific">Gracilinema caldarium</name>
    <dbReference type="NCBI Taxonomy" id="215591"/>
    <lineage>
        <taxon>Bacteria</taxon>
        <taxon>Pseudomonadati</taxon>
        <taxon>Spirochaetota</taxon>
        <taxon>Spirochaetia</taxon>
        <taxon>Spirochaetales</taxon>
        <taxon>Breznakiellaceae</taxon>
        <taxon>Gracilinema</taxon>
    </lineage>
</organism>
<comment type="caution">
    <text evidence="3">The sequence shown here is derived from an EMBL/GenBank/DDBJ whole genome shotgun (WGS) entry which is preliminary data.</text>
</comment>
<dbReference type="InterPro" id="IPR028976">
    <property type="entry name" value="CheC-like_sf"/>
</dbReference>
<dbReference type="AlphaFoldDB" id="A0A7C3HWN4"/>
<reference evidence="3" key="1">
    <citation type="journal article" date="2020" name="mSystems">
        <title>Genome- and Community-Level Interaction Insights into Carbon Utilization and Element Cycling Functions of Hydrothermarchaeota in Hydrothermal Sediment.</title>
        <authorList>
            <person name="Zhou Z."/>
            <person name="Liu Y."/>
            <person name="Xu W."/>
            <person name="Pan J."/>
            <person name="Luo Z.H."/>
            <person name="Li M."/>
        </authorList>
    </citation>
    <scope>NUCLEOTIDE SEQUENCE [LARGE SCALE GENOMIC DNA]</scope>
    <source>
        <strain evidence="3">SpSt-503</strain>
    </source>
</reference>
<dbReference type="GO" id="GO:0006935">
    <property type="term" value="P:chemotaxis"/>
    <property type="evidence" value="ECO:0007669"/>
    <property type="project" value="UniProtKB-KW"/>
</dbReference>
<feature type="domain" description="Chemotaxis phosphatase CheX-like" evidence="2">
    <location>
        <begin position="44"/>
        <end position="139"/>
    </location>
</feature>
<dbReference type="Pfam" id="PF13690">
    <property type="entry name" value="CheX"/>
    <property type="match status" value="1"/>
</dbReference>